<gene>
    <name evidence="7" type="primary">lmxE</name>
    <name evidence="7" type="ORF">Lgee_2160</name>
</gene>
<reference evidence="7 8" key="1">
    <citation type="submission" date="2015-11" db="EMBL/GenBank/DDBJ databases">
        <title>Genomic analysis of 38 Legionella species identifies large and diverse effector repertoires.</title>
        <authorList>
            <person name="Burstein D."/>
            <person name="Amaro F."/>
            <person name="Zusman T."/>
            <person name="Lifshitz Z."/>
            <person name="Cohen O."/>
            <person name="Gilbert J.A."/>
            <person name="Pupko T."/>
            <person name="Shuman H.A."/>
            <person name="Segal G."/>
        </authorList>
    </citation>
    <scope>NUCLEOTIDE SEQUENCE [LARGE SCALE GENOMIC DNA]</scope>
    <source>
        <strain evidence="7 8">ATCC 49504</strain>
    </source>
</reference>
<organism evidence="7 8">
    <name type="scientific">Legionella geestiana</name>
    <dbReference type="NCBI Taxonomy" id="45065"/>
    <lineage>
        <taxon>Bacteria</taxon>
        <taxon>Pseudomonadati</taxon>
        <taxon>Pseudomonadota</taxon>
        <taxon>Gammaproteobacteria</taxon>
        <taxon>Legionellales</taxon>
        <taxon>Legionellaceae</taxon>
        <taxon>Legionella</taxon>
    </lineage>
</organism>
<evidence type="ECO:0000259" key="6">
    <source>
        <dbReference type="Pfam" id="PF25967"/>
    </source>
</evidence>
<dbReference type="STRING" id="45065.Lgee_2160"/>
<dbReference type="RefSeq" id="WP_238582842.1">
    <property type="nucleotide sequence ID" value="NZ_CAAAHN010000005.1"/>
</dbReference>
<comment type="subcellular location">
    <subcellularLocation>
        <location evidence="1">Cell inner membrane</location>
        <topology evidence="1">Lipid-anchor</topology>
    </subcellularLocation>
</comment>
<evidence type="ECO:0000256" key="2">
    <source>
        <dbReference type="ARBA" id="ARBA00009477"/>
    </source>
</evidence>
<dbReference type="Pfam" id="PF25967">
    <property type="entry name" value="RND-MFP_C"/>
    <property type="match status" value="1"/>
</dbReference>
<dbReference type="PANTHER" id="PTHR30158">
    <property type="entry name" value="ACRA/E-RELATED COMPONENT OF DRUG EFFLUX TRANSPORTER"/>
    <property type="match status" value="1"/>
</dbReference>
<protein>
    <submittedName>
        <fullName evidence="7">Efflux protein</fullName>
    </submittedName>
</protein>
<feature type="region of interest" description="Disordered" evidence="3">
    <location>
        <begin position="373"/>
        <end position="402"/>
    </location>
</feature>
<dbReference type="Pfam" id="PF25944">
    <property type="entry name" value="Beta-barrel_RND"/>
    <property type="match status" value="1"/>
</dbReference>
<sequence>MDFNHYAKPVKFTAMALALLLLLWAGKRLIMPQNGLVLPPPSVTVQKPVLKEMVDYVTQTGTTVAYNSVDLVARVEGYLQAIEFTDGTMVEKGRELFVIQPEPYMEKLKAAQATVAAQKAGYDYALSEYARQQRMYKENATSLNNVEKWLARTKEVKAEIDKAVADEEIAAINYGYTHVSAPFYGRIGRHLVDIGNLVGNGQATVLATLEQVAPIYVYFNLNELDLIRLRNAALAEGFKPGDIKQVVVDITMQNSTKRHHANLDFVNTGLNASTGTMELRAVLPNADYLFVPGLFVQVHLPVSKPQMQLTVPETAILSDQIGPYLLLVDADSKVVLRRVSVGSASDGVRAITKGLAANERVIVDGLQNATPGNLVNAEDASPPAPSPSTTAVKAKPEGKTAP</sequence>
<dbReference type="SUPFAM" id="SSF111369">
    <property type="entry name" value="HlyD-like secretion proteins"/>
    <property type="match status" value="1"/>
</dbReference>
<evidence type="ECO:0000256" key="1">
    <source>
        <dbReference type="ARBA" id="ARBA00004519"/>
    </source>
</evidence>
<feature type="domain" description="Multidrug resistance protein MdtA-like barrel-sandwich hybrid" evidence="4">
    <location>
        <begin position="67"/>
        <end position="208"/>
    </location>
</feature>
<feature type="domain" description="Multidrug resistance protein MdtA-like C-terminal permuted SH3" evidence="6">
    <location>
        <begin position="309"/>
        <end position="367"/>
    </location>
</feature>
<evidence type="ECO:0000256" key="3">
    <source>
        <dbReference type="SAM" id="MobiDB-lite"/>
    </source>
</evidence>
<dbReference type="NCBIfam" id="TIGR01730">
    <property type="entry name" value="RND_mfp"/>
    <property type="match status" value="1"/>
</dbReference>
<dbReference type="Pfam" id="PF25917">
    <property type="entry name" value="BSH_RND"/>
    <property type="match status" value="1"/>
</dbReference>
<name>A0A0W0TLS7_9GAMM</name>
<evidence type="ECO:0000313" key="7">
    <source>
        <dbReference type="EMBL" id="KTC96477.1"/>
    </source>
</evidence>
<proteinExistence type="inferred from homology"/>
<feature type="domain" description="Multidrug resistance protein MdtA-like beta-barrel" evidence="5">
    <location>
        <begin position="214"/>
        <end position="302"/>
    </location>
</feature>
<evidence type="ECO:0000259" key="5">
    <source>
        <dbReference type="Pfam" id="PF25944"/>
    </source>
</evidence>
<dbReference type="PANTHER" id="PTHR30158:SF24">
    <property type="entry name" value="HLYD FAMILY SECRETION PROTEIN"/>
    <property type="match status" value="1"/>
</dbReference>
<dbReference type="InterPro" id="IPR058625">
    <property type="entry name" value="MdtA-like_BSH"/>
</dbReference>
<dbReference type="PATRIC" id="fig|45065.4.peg.2349"/>
<dbReference type="InterPro" id="IPR058627">
    <property type="entry name" value="MdtA-like_C"/>
</dbReference>
<evidence type="ECO:0000259" key="4">
    <source>
        <dbReference type="Pfam" id="PF25917"/>
    </source>
</evidence>
<dbReference type="Gene3D" id="1.10.287.470">
    <property type="entry name" value="Helix hairpin bin"/>
    <property type="match status" value="1"/>
</dbReference>
<accession>A0A0W0TLS7</accession>
<dbReference type="Gene3D" id="2.40.50.100">
    <property type="match status" value="1"/>
</dbReference>
<dbReference type="InterPro" id="IPR006143">
    <property type="entry name" value="RND_pump_MFP"/>
</dbReference>
<dbReference type="GO" id="GO:0022857">
    <property type="term" value="F:transmembrane transporter activity"/>
    <property type="evidence" value="ECO:0007669"/>
    <property type="project" value="InterPro"/>
</dbReference>
<dbReference type="GO" id="GO:0046677">
    <property type="term" value="P:response to antibiotic"/>
    <property type="evidence" value="ECO:0007669"/>
    <property type="project" value="TreeGrafter"/>
</dbReference>
<comment type="similarity">
    <text evidence="2">Belongs to the membrane fusion protein (MFP) (TC 8.A.1) family.</text>
</comment>
<dbReference type="Gene3D" id="2.40.420.20">
    <property type="match status" value="1"/>
</dbReference>
<dbReference type="InterPro" id="IPR058626">
    <property type="entry name" value="MdtA-like_b-barrel"/>
</dbReference>
<dbReference type="Proteomes" id="UP000054785">
    <property type="component" value="Unassembled WGS sequence"/>
</dbReference>
<evidence type="ECO:0000313" key="8">
    <source>
        <dbReference type="Proteomes" id="UP000054785"/>
    </source>
</evidence>
<dbReference type="GO" id="GO:0030313">
    <property type="term" value="C:cell envelope"/>
    <property type="evidence" value="ECO:0007669"/>
    <property type="project" value="UniProtKB-SubCell"/>
</dbReference>
<dbReference type="GO" id="GO:0005886">
    <property type="term" value="C:plasma membrane"/>
    <property type="evidence" value="ECO:0007669"/>
    <property type="project" value="TreeGrafter"/>
</dbReference>
<dbReference type="AlphaFoldDB" id="A0A0W0TLS7"/>
<dbReference type="EMBL" id="LNYC01000074">
    <property type="protein sequence ID" value="KTC96477.1"/>
    <property type="molecule type" value="Genomic_DNA"/>
</dbReference>
<keyword evidence="8" id="KW-1185">Reference proteome</keyword>
<comment type="caution">
    <text evidence="7">The sequence shown here is derived from an EMBL/GenBank/DDBJ whole genome shotgun (WGS) entry which is preliminary data.</text>
</comment>
<dbReference type="Gene3D" id="2.40.30.170">
    <property type="match status" value="1"/>
</dbReference>